<name>A0A921STM5_9FIRM</name>
<protein>
    <submittedName>
        <fullName evidence="1">Uncharacterized protein</fullName>
    </submittedName>
</protein>
<dbReference type="Proteomes" id="UP000760668">
    <property type="component" value="Unassembled WGS sequence"/>
</dbReference>
<proteinExistence type="predicted"/>
<comment type="caution">
    <text evidence="1">The sequence shown here is derived from an EMBL/GenBank/DDBJ whole genome shotgun (WGS) entry which is preliminary data.</text>
</comment>
<organism evidence="1 2">
    <name type="scientific">Pseudoflavonifractor capillosus</name>
    <dbReference type="NCBI Taxonomy" id="106588"/>
    <lineage>
        <taxon>Bacteria</taxon>
        <taxon>Bacillati</taxon>
        <taxon>Bacillota</taxon>
        <taxon>Clostridia</taxon>
        <taxon>Eubacteriales</taxon>
        <taxon>Oscillospiraceae</taxon>
        <taxon>Pseudoflavonifractor</taxon>
    </lineage>
</organism>
<gene>
    <name evidence="1" type="ORF">K8V01_10550</name>
</gene>
<sequence length="277" mass="30500">MKRGKRWLIALLCVAAIGCGIFALSALAGRRPYRDLTAADIQSATVWLTPPDTTLEIPDTAELAEYLSQVVIYDRDDSYTEYAGQGVVFTLHMTDGSTTDVMAYNPFLVIDGVGYRTKYEPCEALSRYANQLLGSGEAVVVLEKPPVLTVVSDNTAATALLGTYQWEKKRADGTTEHSIADSAHPLDCRELFTLLETREGTAELDFARMPGEIFSARCWSDEYWGEPMAEGEPVAVHGNEITLKPGAYVYQVGARWDTDSGYGGTAYYAFYIHCLTE</sequence>
<reference evidence="1" key="2">
    <citation type="submission" date="2021-09" db="EMBL/GenBank/DDBJ databases">
        <authorList>
            <person name="Gilroy R."/>
        </authorList>
    </citation>
    <scope>NUCLEOTIDE SEQUENCE</scope>
    <source>
        <strain evidence="1">CHK179-5677</strain>
    </source>
</reference>
<dbReference type="AlphaFoldDB" id="A0A921STM5"/>
<evidence type="ECO:0000313" key="1">
    <source>
        <dbReference type="EMBL" id="HJG87442.1"/>
    </source>
</evidence>
<reference evidence="1" key="1">
    <citation type="journal article" date="2021" name="PeerJ">
        <title>Extensive microbial diversity within the chicken gut microbiome revealed by metagenomics and culture.</title>
        <authorList>
            <person name="Gilroy R."/>
            <person name="Ravi A."/>
            <person name="Getino M."/>
            <person name="Pursley I."/>
            <person name="Horton D.L."/>
            <person name="Alikhan N.F."/>
            <person name="Baker D."/>
            <person name="Gharbi K."/>
            <person name="Hall N."/>
            <person name="Watson M."/>
            <person name="Adriaenssens E.M."/>
            <person name="Foster-Nyarko E."/>
            <person name="Jarju S."/>
            <person name="Secka A."/>
            <person name="Antonio M."/>
            <person name="Oren A."/>
            <person name="Chaudhuri R.R."/>
            <person name="La Ragione R."/>
            <person name="Hildebrand F."/>
            <person name="Pallen M.J."/>
        </authorList>
    </citation>
    <scope>NUCLEOTIDE SEQUENCE</scope>
    <source>
        <strain evidence="1">CHK179-5677</strain>
    </source>
</reference>
<evidence type="ECO:0000313" key="2">
    <source>
        <dbReference type="Proteomes" id="UP000760668"/>
    </source>
</evidence>
<dbReference type="PROSITE" id="PS51257">
    <property type="entry name" value="PROKAR_LIPOPROTEIN"/>
    <property type="match status" value="1"/>
</dbReference>
<dbReference type="EMBL" id="DYUC01000105">
    <property type="protein sequence ID" value="HJG87442.1"/>
    <property type="molecule type" value="Genomic_DNA"/>
</dbReference>
<dbReference type="RefSeq" id="WP_295368780.1">
    <property type="nucleotide sequence ID" value="NZ_DYUC01000105.1"/>
</dbReference>
<accession>A0A921STM5</accession>